<gene>
    <name evidence="1" type="ORF">IHE45_18G029200</name>
</gene>
<organism evidence="1 2">
    <name type="scientific">Dioscorea alata</name>
    <name type="common">Purple yam</name>
    <dbReference type="NCBI Taxonomy" id="55571"/>
    <lineage>
        <taxon>Eukaryota</taxon>
        <taxon>Viridiplantae</taxon>
        <taxon>Streptophyta</taxon>
        <taxon>Embryophyta</taxon>
        <taxon>Tracheophyta</taxon>
        <taxon>Spermatophyta</taxon>
        <taxon>Magnoliopsida</taxon>
        <taxon>Liliopsida</taxon>
        <taxon>Dioscoreales</taxon>
        <taxon>Dioscoreaceae</taxon>
        <taxon>Dioscorea</taxon>
    </lineage>
</organism>
<protein>
    <submittedName>
        <fullName evidence="1">Uncharacterized protein</fullName>
    </submittedName>
</protein>
<keyword evidence="2" id="KW-1185">Reference proteome</keyword>
<reference evidence="2" key="1">
    <citation type="journal article" date="2022" name="Nat. Commun.">
        <title>Chromosome evolution and the genetic basis of agronomically important traits in greater yam.</title>
        <authorList>
            <person name="Bredeson J.V."/>
            <person name="Lyons J.B."/>
            <person name="Oniyinde I.O."/>
            <person name="Okereke N.R."/>
            <person name="Kolade O."/>
            <person name="Nnabue I."/>
            <person name="Nwadili C.O."/>
            <person name="Hribova E."/>
            <person name="Parker M."/>
            <person name="Nwogha J."/>
            <person name="Shu S."/>
            <person name="Carlson J."/>
            <person name="Kariba R."/>
            <person name="Muthemba S."/>
            <person name="Knop K."/>
            <person name="Barton G.J."/>
            <person name="Sherwood A.V."/>
            <person name="Lopez-Montes A."/>
            <person name="Asiedu R."/>
            <person name="Jamnadass R."/>
            <person name="Muchugi A."/>
            <person name="Goodstein D."/>
            <person name="Egesi C.N."/>
            <person name="Featherston J."/>
            <person name="Asfaw A."/>
            <person name="Simpson G.G."/>
            <person name="Dolezel J."/>
            <person name="Hendre P.S."/>
            <person name="Van Deynze A."/>
            <person name="Kumar P.L."/>
            <person name="Obidiegwu J.E."/>
            <person name="Bhattacharjee R."/>
            <person name="Rokhsar D.S."/>
        </authorList>
    </citation>
    <scope>NUCLEOTIDE SEQUENCE [LARGE SCALE GENOMIC DNA]</scope>
    <source>
        <strain evidence="2">cv. TDa95/00328</strain>
    </source>
</reference>
<name>A0ACB7U653_DIOAL</name>
<sequence>MYLLLVLLDVRYPVVYKAEVGFWSLVFYWNLRYLGLCEAECRFVEFLLYQNLRFVSSRIWYLMKGVSF</sequence>
<dbReference type="EMBL" id="CM037028">
    <property type="protein sequence ID" value="KAH7655713.1"/>
    <property type="molecule type" value="Genomic_DNA"/>
</dbReference>
<dbReference type="Proteomes" id="UP000827976">
    <property type="component" value="Chromosome 18"/>
</dbReference>
<accession>A0ACB7U653</accession>
<proteinExistence type="predicted"/>
<comment type="caution">
    <text evidence="1">The sequence shown here is derived from an EMBL/GenBank/DDBJ whole genome shotgun (WGS) entry which is preliminary data.</text>
</comment>
<evidence type="ECO:0000313" key="2">
    <source>
        <dbReference type="Proteomes" id="UP000827976"/>
    </source>
</evidence>
<evidence type="ECO:0000313" key="1">
    <source>
        <dbReference type="EMBL" id="KAH7655713.1"/>
    </source>
</evidence>